<dbReference type="GO" id="GO:0000794">
    <property type="term" value="C:condensed nuclear chromosome"/>
    <property type="evidence" value="ECO:0000318"/>
    <property type="project" value="GO_Central"/>
</dbReference>
<dbReference type="OrthoDB" id="4015885at2759"/>
<dbReference type="PANTHER" id="PTHR15938">
    <property type="entry name" value="TBP-1 INTERACTING PROTEIN"/>
    <property type="match status" value="1"/>
</dbReference>
<dbReference type="EMBL" id="CP017626">
    <property type="protein sequence ID" value="AOW29342.1"/>
    <property type="molecule type" value="Genomic_DNA"/>
</dbReference>
<dbReference type="AlphaFoldDB" id="A0A1D8PMI3"/>
<dbReference type="KEGG" id="cal:CAALFM_C406150CA"/>
<dbReference type="GO" id="GO:0007129">
    <property type="term" value="P:homologous chromosome pairing at meiosis"/>
    <property type="evidence" value="ECO:0000318"/>
    <property type="project" value="GO_Central"/>
</dbReference>
<dbReference type="InterPro" id="IPR010776">
    <property type="entry name" value="Hop2_WH_dom"/>
</dbReference>
<feature type="coiled-coil region" evidence="6">
    <location>
        <begin position="82"/>
        <end position="146"/>
    </location>
</feature>
<evidence type="ECO:0000313" key="9">
    <source>
        <dbReference type="EMBL" id="AOW29342.1"/>
    </source>
</evidence>
<dbReference type="GO" id="GO:0120230">
    <property type="term" value="F:recombinase activator activity"/>
    <property type="evidence" value="ECO:0000318"/>
    <property type="project" value="GO_Central"/>
</dbReference>
<dbReference type="GeneID" id="3642820"/>
<dbReference type="Gene3D" id="1.10.10.10">
    <property type="entry name" value="Winged helix-like DNA-binding domain superfamily/Winged helix DNA-binding domain"/>
    <property type="match status" value="1"/>
</dbReference>
<dbReference type="InterPro" id="IPR036388">
    <property type="entry name" value="WH-like_DNA-bd_sf"/>
</dbReference>
<comment type="subcellular location">
    <subcellularLocation>
        <location evidence="1">Nucleus</location>
    </subcellularLocation>
</comment>
<dbReference type="SMR" id="A0A1D8PMI3"/>
<dbReference type="GO" id="GO:0010774">
    <property type="term" value="P:meiotic strand invasion involved in reciprocal meiotic recombination"/>
    <property type="evidence" value="ECO:0000318"/>
    <property type="project" value="GO_Central"/>
</dbReference>
<evidence type="ECO:0000256" key="5">
    <source>
        <dbReference type="ARBA" id="ARBA00023254"/>
    </source>
</evidence>
<reference evidence="9 10" key="3">
    <citation type="journal article" date="2013" name="Genome Biol.">
        <title>Assembly of a phased diploid Candida albicans genome facilitates allele-specific measurements and provides a simple model for repeat and indel structure.</title>
        <authorList>
            <person name="Muzzey D."/>
            <person name="Schwartz K."/>
            <person name="Weissman J.S."/>
            <person name="Sherlock G."/>
        </authorList>
    </citation>
    <scope>NUCLEOTIDE SEQUENCE [LARGE SCALE GENOMIC DNA]</scope>
    <source>
        <strain evidence="10">SC5314 / ATCC MYA-2876</strain>
    </source>
</reference>
<dbReference type="eggNOG" id="ENOG502S1MU">
    <property type="taxonomic scope" value="Eukaryota"/>
</dbReference>
<evidence type="ECO:0000256" key="3">
    <source>
        <dbReference type="ARBA" id="ARBA00023172"/>
    </source>
</evidence>
<comment type="similarity">
    <text evidence="2">Belongs to the HOP2 family.</text>
</comment>
<dbReference type="GO" id="GO:0120231">
    <property type="term" value="C:DNA recombinase auxiliary factor complex"/>
    <property type="evidence" value="ECO:0000318"/>
    <property type="project" value="GO_Central"/>
</dbReference>
<protein>
    <recommendedName>
        <fullName evidence="7">Homologous-pairing protein 2 winged helix domain-containing protein</fullName>
    </recommendedName>
</protein>
<dbReference type="Proteomes" id="UP000000559">
    <property type="component" value="Chromosome 4"/>
</dbReference>
<dbReference type="GO" id="GO:0003690">
    <property type="term" value="F:double-stranded DNA binding"/>
    <property type="evidence" value="ECO:0000318"/>
    <property type="project" value="GO_Central"/>
</dbReference>
<gene>
    <name evidence="9" type="ordered locus">CAALFM_C406150CA</name>
    <name evidence="8" type="ordered locus">orf19.10439</name>
</gene>
<evidence type="ECO:0000313" key="8">
    <source>
        <dbReference type="CGD" id="CAL0000187362"/>
    </source>
</evidence>
<dbReference type="PANTHER" id="PTHR15938:SF0">
    <property type="entry name" value="HOMOLOGOUS-PAIRING PROTEIN 2 HOMOLOG"/>
    <property type="match status" value="1"/>
</dbReference>
<evidence type="ECO:0000313" key="10">
    <source>
        <dbReference type="Proteomes" id="UP000000559"/>
    </source>
</evidence>
<keyword evidence="3" id="KW-0233">DNA recombination</keyword>
<reference evidence="9 10" key="1">
    <citation type="journal article" date="2004" name="Proc. Natl. Acad. Sci. U.S.A.">
        <title>The diploid genome sequence of Candida albicans.</title>
        <authorList>
            <person name="Jones T."/>
            <person name="Federspiel N.A."/>
            <person name="Chibana H."/>
            <person name="Dungan J."/>
            <person name="Kalman S."/>
            <person name="Magee B.B."/>
            <person name="Newport G."/>
            <person name="Thorstenson Y.R."/>
            <person name="Agabian N."/>
            <person name="Magee P.T."/>
            <person name="Davis R.W."/>
            <person name="Scherer S."/>
        </authorList>
    </citation>
    <scope>NUCLEOTIDE SEQUENCE [LARGE SCALE GENOMIC DNA]</scope>
    <source>
        <strain evidence="10">SC5314 / ATCC MYA-2876</strain>
    </source>
</reference>
<keyword evidence="4" id="KW-0539">Nucleus</keyword>
<evidence type="ECO:0000256" key="6">
    <source>
        <dbReference type="SAM" id="Coils"/>
    </source>
</evidence>
<organism evidence="9 10">
    <name type="scientific">Candida albicans (strain SC5314 / ATCC MYA-2876)</name>
    <name type="common">Yeast</name>
    <dbReference type="NCBI Taxonomy" id="237561"/>
    <lineage>
        <taxon>Eukaryota</taxon>
        <taxon>Fungi</taxon>
        <taxon>Dikarya</taxon>
        <taxon>Ascomycota</taxon>
        <taxon>Saccharomycotina</taxon>
        <taxon>Pichiomycetes</taxon>
        <taxon>Debaryomycetaceae</taxon>
        <taxon>Candida/Lodderomyces clade</taxon>
        <taxon>Candida</taxon>
    </lineage>
</organism>
<keyword evidence="6" id="KW-0175">Coiled coil</keyword>
<evidence type="ECO:0000256" key="2">
    <source>
        <dbReference type="ARBA" id="ARBA00007922"/>
    </source>
</evidence>
<feature type="domain" description="Homologous-pairing protein 2 winged helix" evidence="7">
    <location>
        <begin position="13"/>
        <end position="72"/>
    </location>
</feature>
<evidence type="ECO:0000256" key="4">
    <source>
        <dbReference type="ARBA" id="ARBA00023242"/>
    </source>
</evidence>
<keyword evidence="5" id="KW-0469">Meiosis</keyword>
<dbReference type="STRING" id="237561.A0A1D8PMI3"/>
<accession>A0A1D8PMI3</accession>
<evidence type="ECO:0000256" key="1">
    <source>
        <dbReference type="ARBA" id="ARBA00004123"/>
    </source>
</evidence>
<name>A0A1D8PMI3_CANAL</name>
<sequence>MAPAKKNQLSTENALASVQVYMQQQYRPYSVSDILLNMHNVLTKPKLITILDTLVADQQLVCKTIGKASYYVSKKQECVSDNTSKTETSECLNQQIKDLKQEICHLKLKLQEIVTTPTNEELDNLIEVYTKKIENLSLELEKCRHNISVTGDPNELKKYVVQLTKARKERITMFNNLVSTVKEVTGQTNILDVCGIDEEEMKKFT</sequence>
<reference evidence="9 10" key="2">
    <citation type="journal article" date="2007" name="Genome Biol.">
        <title>Assembly of the Candida albicans genome into sixteen supercontigs aligned on the eight chromosomes.</title>
        <authorList>
            <person name="van het Hoog M."/>
            <person name="Rast T.J."/>
            <person name="Martchenko M."/>
            <person name="Grindle S."/>
            <person name="Dignard D."/>
            <person name="Hogues H."/>
            <person name="Cuomo C."/>
            <person name="Berriman M."/>
            <person name="Scherer S."/>
            <person name="Magee B.B."/>
            <person name="Whiteway M."/>
            <person name="Chibana H."/>
            <person name="Nantel A."/>
            <person name="Magee P.T."/>
        </authorList>
    </citation>
    <scope>GENOME REANNOTATION</scope>
    <source>
        <strain evidence="10">SC5314 / ATCC MYA-2876</strain>
    </source>
</reference>
<dbReference type="InParanoid" id="A0A1D8PMI3"/>
<dbReference type="CGD" id="CAL0000187362">
    <property type="gene designation" value="orf19.10439"/>
</dbReference>
<keyword evidence="10" id="KW-1185">Reference proteome</keyword>
<dbReference type="GO" id="GO:0000709">
    <property type="term" value="P:meiotic joint molecule formation"/>
    <property type="evidence" value="ECO:0000318"/>
    <property type="project" value="GO_Central"/>
</dbReference>
<dbReference type="Pfam" id="PF07106">
    <property type="entry name" value="WHD_TBPIP"/>
    <property type="match status" value="1"/>
</dbReference>
<dbReference type="VEuPathDB" id="FungiDB:C4_06150C_A"/>
<evidence type="ECO:0000259" key="7">
    <source>
        <dbReference type="Pfam" id="PF07106"/>
    </source>
</evidence>
<proteinExistence type="inferred from homology"/>
<dbReference type="RefSeq" id="XP_019330939.1">
    <property type="nucleotide sequence ID" value="XM_019475394.1"/>
</dbReference>
<dbReference type="FunCoup" id="A0A1D8PMI3">
    <property type="interactions" value="242"/>
</dbReference>